<dbReference type="InterPro" id="IPR003423">
    <property type="entry name" value="OMP_efflux"/>
</dbReference>
<dbReference type="PANTHER" id="PTHR30203:SF33">
    <property type="entry name" value="BLR4455 PROTEIN"/>
    <property type="match status" value="1"/>
</dbReference>
<evidence type="ECO:0000313" key="4">
    <source>
        <dbReference type="EMBL" id="QYD73923.1"/>
    </source>
</evidence>
<evidence type="ECO:0000313" key="5">
    <source>
        <dbReference type="Proteomes" id="UP000826462"/>
    </source>
</evidence>
<dbReference type="PANTHER" id="PTHR30203">
    <property type="entry name" value="OUTER MEMBRANE CATION EFFLUX PROTEIN"/>
    <property type="match status" value="1"/>
</dbReference>
<evidence type="ECO:0000256" key="2">
    <source>
        <dbReference type="RuleBase" id="RU362097"/>
    </source>
</evidence>
<dbReference type="InterPro" id="IPR010131">
    <property type="entry name" value="MdtP/NodT-like"/>
</dbReference>
<keyword evidence="2" id="KW-0732">Signal</keyword>
<dbReference type="Gene3D" id="2.20.200.10">
    <property type="entry name" value="Outer membrane efflux proteins (OEP)"/>
    <property type="match status" value="1"/>
</dbReference>
<dbReference type="Pfam" id="PF02321">
    <property type="entry name" value="OEP"/>
    <property type="match status" value="2"/>
</dbReference>
<feature type="chain" id="PRO_5045008400" evidence="2">
    <location>
        <begin position="30"/>
        <end position="538"/>
    </location>
</feature>
<organism evidence="4 5">
    <name type="scientific">Paraburkholderia edwinii</name>
    <dbReference type="NCBI Taxonomy" id="2861782"/>
    <lineage>
        <taxon>Bacteria</taxon>
        <taxon>Pseudomonadati</taxon>
        <taxon>Pseudomonadota</taxon>
        <taxon>Betaproteobacteria</taxon>
        <taxon>Burkholderiales</taxon>
        <taxon>Burkholderiaceae</taxon>
        <taxon>Paraburkholderia</taxon>
    </lineage>
</organism>
<feature type="signal peptide" evidence="2">
    <location>
        <begin position="1"/>
        <end position="29"/>
    </location>
</feature>
<dbReference type="SUPFAM" id="SSF56954">
    <property type="entry name" value="Outer membrane efflux proteins (OEP)"/>
    <property type="match status" value="1"/>
</dbReference>
<name>A0ABX8UY04_9BURK</name>
<feature type="region of interest" description="Disordered" evidence="3">
    <location>
        <begin position="52"/>
        <end position="80"/>
    </location>
</feature>
<keyword evidence="2" id="KW-0472">Membrane</keyword>
<reference evidence="4 5" key="1">
    <citation type="submission" date="2021-07" db="EMBL/GenBank/DDBJ databases">
        <title>Paraburkholderia edwinii protects Aspergillus sp. from phenazines by acting as a toxin sponge.</title>
        <authorList>
            <person name="Dahlstrom K.M."/>
            <person name="Newman D.K."/>
        </authorList>
    </citation>
    <scope>NUCLEOTIDE SEQUENCE [LARGE SCALE GENOMIC DNA]</scope>
    <source>
        <strain evidence="4 5">Pe01</strain>
    </source>
</reference>
<evidence type="ECO:0000256" key="3">
    <source>
        <dbReference type="SAM" id="MobiDB-lite"/>
    </source>
</evidence>
<keyword evidence="5" id="KW-1185">Reference proteome</keyword>
<protein>
    <submittedName>
        <fullName evidence="4">Efflux transporter outer membrane subunit</fullName>
    </submittedName>
</protein>
<dbReference type="NCBIfam" id="TIGR01845">
    <property type="entry name" value="outer_NodT"/>
    <property type="match status" value="1"/>
</dbReference>
<dbReference type="Proteomes" id="UP000826462">
    <property type="component" value="Chromosome 2"/>
</dbReference>
<dbReference type="Gene3D" id="1.20.1600.10">
    <property type="entry name" value="Outer membrane efflux proteins (OEP)"/>
    <property type="match status" value="1"/>
</dbReference>
<keyword evidence="2" id="KW-0564">Palmitate</keyword>
<comment type="subcellular location">
    <subcellularLocation>
        <location evidence="2">Cell membrane</location>
        <topology evidence="2">Lipid-anchor</topology>
    </subcellularLocation>
</comment>
<comment type="similarity">
    <text evidence="1 2">Belongs to the outer membrane factor (OMF) (TC 1.B.17) family.</text>
</comment>
<dbReference type="EMBL" id="CP080096">
    <property type="protein sequence ID" value="QYD73923.1"/>
    <property type="molecule type" value="Genomic_DNA"/>
</dbReference>
<accession>A0ABX8UY04</accession>
<keyword evidence="2" id="KW-0812">Transmembrane</keyword>
<sequence length="538" mass="56584">MTTSPVLLKRNRFSVVLVATLACSLAACSTLPAYTRPDVDVPAHYAGSQAGAMNAPVSSSSSSSSGTQTANGWSLAAPADGTPRGPWWTVFNDEELNSLEARVDVSNQTVRKAVAQLEEARALVAYQRSGFFPTVSAGTSTMRYRTSQNIKHRSLAGVTEPDYSVGLNASWEPDLFGRVRDATVGTRDEAQATQADLDAVRLSVSADLAADYFDLRALDIQKKLLDDTVTAYAAALKIIQQQFQKGVVDASAVAQAQTQLESTRTQDTDIDVQRAQLQHAIATLIGEPASTFTIAPRTAAVSVPDIPPGLPSQLLERRPDIAAAERRVAAANAQIGEARAAYYPNLTLSASAGLESTFFAPWLTAPSLFWSLGAQIAGTLFDGGRRDAALEGAHAQYHGVVADYRQTVLVAFQQVEDQLSALTTLASEAQTQQLAAAAAARSLQLTTNRFNAGAVSYLDVVTAQTIALTNERAVDQIDARRIDASVQLMRALGGGWDRAVLDAAASTSPASTSPASASTASALATSALATSAPAGKPE</sequence>
<keyword evidence="2" id="KW-0449">Lipoprotein</keyword>
<evidence type="ECO:0000256" key="1">
    <source>
        <dbReference type="ARBA" id="ARBA00007613"/>
    </source>
</evidence>
<gene>
    <name evidence="4" type="ORF">KZJ38_32955</name>
</gene>
<proteinExistence type="inferred from homology"/>
<keyword evidence="2" id="KW-1134">Transmembrane beta strand</keyword>